<dbReference type="EMBL" id="FQZN01000052">
    <property type="protein sequence ID" value="SHJ72867.1"/>
    <property type="molecule type" value="Genomic_DNA"/>
</dbReference>
<evidence type="ECO:0000313" key="1">
    <source>
        <dbReference type="EMBL" id="SHJ72867.1"/>
    </source>
</evidence>
<evidence type="ECO:0000313" key="2">
    <source>
        <dbReference type="Proteomes" id="UP000184192"/>
    </source>
</evidence>
<name>A0A1M6LNR1_9BACE</name>
<organism evidence="1 2">
    <name type="scientific">Bacteroides stercorirosoris</name>
    <dbReference type="NCBI Taxonomy" id="871324"/>
    <lineage>
        <taxon>Bacteria</taxon>
        <taxon>Pseudomonadati</taxon>
        <taxon>Bacteroidota</taxon>
        <taxon>Bacteroidia</taxon>
        <taxon>Bacteroidales</taxon>
        <taxon>Bacteroidaceae</taxon>
        <taxon>Bacteroides</taxon>
    </lineage>
</organism>
<keyword evidence="2" id="KW-1185">Reference proteome</keyword>
<dbReference type="Proteomes" id="UP000184192">
    <property type="component" value="Unassembled WGS sequence"/>
</dbReference>
<protein>
    <submittedName>
        <fullName evidence="1">Uncharacterized protein</fullName>
    </submittedName>
</protein>
<gene>
    <name evidence="1" type="ORF">SAMN05444350_15216</name>
</gene>
<proteinExistence type="predicted"/>
<dbReference type="AlphaFoldDB" id="A0A1M6LNR1"/>
<accession>A0A1M6LNR1</accession>
<sequence length="45" mass="5519">MKKVRYEENRKKEDKTSIYQKENSIFARSFLMRTNNINIITHETI</sequence>
<reference evidence="2" key="1">
    <citation type="submission" date="2016-11" db="EMBL/GenBank/DDBJ databases">
        <authorList>
            <person name="Varghese N."/>
            <person name="Submissions S."/>
        </authorList>
    </citation>
    <scope>NUCLEOTIDE SEQUENCE [LARGE SCALE GENOMIC DNA]</scope>
    <source>
        <strain evidence="2">DSM 26884</strain>
    </source>
</reference>